<protein>
    <submittedName>
        <fullName evidence="2 3">Uncharacterized protein</fullName>
    </submittedName>
</protein>
<dbReference type="PANTHER" id="PTHR35186">
    <property type="entry name" value="ANK_REP_REGION DOMAIN-CONTAINING PROTEIN"/>
    <property type="match status" value="1"/>
</dbReference>
<dbReference type="STRING" id="644352.J3PBQ7"/>
<reference evidence="2" key="3">
    <citation type="submission" date="2010-09" db="EMBL/GenBank/DDBJ databases">
        <title>Annotation of Gaeumannomyces graminis var. tritici R3-111a-1.</title>
        <authorList>
            <consortium name="The Broad Institute Genome Sequencing Platform"/>
            <person name="Ma L.-J."/>
            <person name="Dead R."/>
            <person name="Young S.K."/>
            <person name="Zeng Q."/>
            <person name="Gargeya S."/>
            <person name="Fitzgerald M."/>
            <person name="Haas B."/>
            <person name="Abouelleil A."/>
            <person name="Alvarado L."/>
            <person name="Arachchi H.M."/>
            <person name="Berlin A."/>
            <person name="Brown A."/>
            <person name="Chapman S.B."/>
            <person name="Chen Z."/>
            <person name="Dunbar C."/>
            <person name="Freedman E."/>
            <person name="Gearin G."/>
            <person name="Gellesch M."/>
            <person name="Goldberg J."/>
            <person name="Griggs A."/>
            <person name="Gujja S."/>
            <person name="Heiman D."/>
            <person name="Howarth C."/>
            <person name="Larson L."/>
            <person name="Lui A."/>
            <person name="MacDonald P.J.P."/>
            <person name="Mehta T."/>
            <person name="Montmayeur A."/>
            <person name="Murphy C."/>
            <person name="Neiman D."/>
            <person name="Pearson M."/>
            <person name="Priest M."/>
            <person name="Roberts A."/>
            <person name="Saif S."/>
            <person name="Shea T."/>
            <person name="Shenoy N."/>
            <person name="Sisk P."/>
            <person name="Stolte C."/>
            <person name="Sykes S."/>
            <person name="Yandava C."/>
            <person name="Wortman J."/>
            <person name="Nusbaum C."/>
            <person name="Birren B."/>
        </authorList>
    </citation>
    <scope>NUCLEOTIDE SEQUENCE</scope>
    <source>
        <strain evidence="2">R3-111a-1</strain>
    </source>
</reference>
<accession>J3PBQ7</accession>
<evidence type="ECO:0000313" key="4">
    <source>
        <dbReference type="Proteomes" id="UP000006039"/>
    </source>
</evidence>
<evidence type="ECO:0000256" key="1">
    <source>
        <dbReference type="SAM" id="Coils"/>
    </source>
</evidence>
<dbReference type="OrthoDB" id="3565018at2759"/>
<dbReference type="eggNOG" id="ENOG502SNN1">
    <property type="taxonomic scope" value="Eukaryota"/>
</dbReference>
<dbReference type="HOGENOM" id="CLU_026305_3_0_1"/>
<reference evidence="3" key="5">
    <citation type="submission" date="2018-04" db="UniProtKB">
        <authorList>
            <consortium name="EnsemblFungi"/>
        </authorList>
    </citation>
    <scope>IDENTIFICATION</scope>
    <source>
        <strain evidence="3">R3-111a-1</strain>
    </source>
</reference>
<reference evidence="4" key="1">
    <citation type="submission" date="2010-07" db="EMBL/GenBank/DDBJ databases">
        <title>The genome sequence of Gaeumannomyces graminis var. tritici strain R3-111a-1.</title>
        <authorList>
            <consortium name="The Broad Institute Genome Sequencing Platform"/>
            <person name="Ma L.-J."/>
            <person name="Dead R."/>
            <person name="Young S."/>
            <person name="Zeng Q."/>
            <person name="Koehrsen M."/>
            <person name="Alvarado L."/>
            <person name="Berlin A."/>
            <person name="Chapman S.B."/>
            <person name="Chen Z."/>
            <person name="Freedman E."/>
            <person name="Gellesch M."/>
            <person name="Goldberg J."/>
            <person name="Griggs A."/>
            <person name="Gujja S."/>
            <person name="Heilman E.R."/>
            <person name="Heiman D."/>
            <person name="Hepburn T."/>
            <person name="Howarth C."/>
            <person name="Jen D."/>
            <person name="Larson L."/>
            <person name="Mehta T."/>
            <person name="Neiman D."/>
            <person name="Pearson M."/>
            <person name="Roberts A."/>
            <person name="Saif S."/>
            <person name="Shea T."/>
            <person name="Shenoy N."/>
            <person name="Sisk P."/>
            <person name="Stolte C."/>
            <person name="Sykes S."/>
            <person name="Walk T."/>
            <person name="White J."/>
            <person name="Yandava C."/>
            <person name="Haas B."/>
            <person name="Nusbaum C."/>
            <person name="Birren B."/>
        </authorList>
    </citation>
    <scope>NUCLEOTIDE SEQUENCE [LARGE SCALE GENOMIC DNA]</scope>
    <source>
        <strain evidence="4">R3-111a-1</strain>
    </source>
</reference>
<keyword evidence="4" id="KW-1185">Reference proteome</keyword>
<keyword evidence="1" id="KW-0175">Coiled coil</keyword>
<sequence>MLGFEVAGIILGTLPILITTIEFVRERVSTKGYDKQLLRLTSDLNIEQGKLEYVFESLLDGLVPPSRLKAMIGDPVFHEAIQNIKQSVDALAAKMDAQQDKEPSLLRRFMFSLEHGKNTELLADIKSNIANLETITQQALKQEQSRRVRYEGKFCVKSQTLTKSLYRAIHSSLSSCCGRHEIGLRLETRKTIIAPHDNDDGVASQLEFRIAVSCGDEGKESPWKDVLAFKSMVASKATSGATAAASSREKSIREMIGLSTLYSALGVPPSAIAHAITVPVLRHDYRPSRRYVVSPTTAAGFCAWKTVSLRAALQGEGPLPLSLRARFRIAVIVSSSVAQLHGSPWLPQTLTSENVHLCVDAGTGLVLSCGDPILNPVLLSLGYLLLELLLGEKLESFRAPAQAAESTVAAAMGRNNYSDYCTAQRALEMATFPERGLPKCRVAVLGRGATRD</sequence>
<dbReference type="Proteomes" id="UP000006039">
    <property type="component" value="Unassembled WGS sequence"/>
</dbReference>
<evidence type="ECO:0000313" key="3">
    <source>
        <dbReference type="EnsemblFungi" id="EJT71674"/>
    </source>
</evidence>
<dbReference type="EMBL" id="GL385400">
    <property type="protein sequence ID" value="EJT71674.1"/>
    <property type="molecule type" value="Genomic_DNA"/>
</dbReference>
<reference evidence="3" key="4">
    <citation type="journal article" date="2015" name="G3 (Bethesda)">
        <title>Genome sequences of three phytopathogenic species of the Magnaporthaceae family of fungi.</title>
        <authorList>
            <person name="Okagaki L.H."/>
            <person name="Nunes C.C."/>
            <person name="Sailsbery J."/>
            <person name="Clay B."/>
            <person name="Brown D."/>
            <person name="John T."/>
            <person name="Oh Y."/>
            <person name="Young N."/>
            <person name="Fitzgerald M."/>
            <person name="Haas B.J."/>
            <person name="Zeng Q."/>
            <person name="Young S."/>
            <person name="Adiconis X."/>
            <person name="Fan L."/>
            <person name="Levin J.Z."/>
            <person name="Mitchell T.K."/>
            <person name="Okubara P.A."/>
            <person name="Farman M.L."/>
            <person name="Kohn L.M."/>
            <person name="Birren B."/>
            <person name="Ma L.-J."/>
            <person name="Dean R.A."/>
        </authorList>
    </citation>
    <scope>NUCLEOTIDE SEQUENCE</scope>
    <source>
        <strain evidence="3">R3-111a-1</strain>
    </source>
</reference>
<reference evidence="2" key="2">
    <citation type="submission" date="2010-07" db="EMBL/GenBank/DDBJ databases">
        <authorList>
            <consortium name="The Broad Institute Genome Sequencing Platform"/>
            <consortium name="Broad Institute Genome Sequencing Center for Infectious Disease"/>
            <person name="Ma L.-J."/>
            <person name="Dead R."/>
            <person name="Young S."/>
            <person name="Zeng Q."/>
            <person name="Koehrsen M."/>
            <person name="Alvarado L."/>
            <person name="Berlin A."/>
            <person name="Chapman S.B."/>
            <person name="Chen Z."/>
            <person name="Freedman E."/>
            <person name="Gellesch M."/>
            <person name="Goldberg J."/>
            <person name="Griggs A."/>
            <person name="Gujja S."/>
            <person name="Heilman E.R."/>
            <person name="Heiman D."/>
            <person name="Hepburn T."/>
            <person name="Howarth C."/>
            <person name="Jen D."/>
            <person name="Larson L."/>
            <person name="Mehta T."/>
            <person name="Neiman D."/>
            <person name="Pearson M."/>
            <person name="Roberts A."/>
            <person name="Saif S."/>
            <person name="Shea T."/>
            <person name="Shenoy N."/>
            <person name="Sisk P."/>
            <person name="Stolte C."/>
            <person name="Sykes S."/>
            <person name="Walk T."/>
            <person name="White J."/>
            <person name="Yandava C."/>
            <person name="Haas B."/>
            <person name="Nusbaum C."/>
            <person name="Birren B."/>
        </authorList>
    </citation>
    <scope>NUCLEOTIDE SEQUENCE</scope>
    <source>
        <strain evidence="2">R3-111a-1</strain>
    </source>
</reference>
<dbReference type="PANTHER" id="PTHR35186:SF4">
    <property type="entry name" value="PRION-INHIBITION AND PROPAGATION HELO DOMAIN-CONTAINING PROTEIN"/>
    <property type="match status" value="1"/>
</dbReference>
<dbReference type="AlphaFoldDB" id="J3PBQ7"/>
<proteinExistence type="predicted"/>
<feature type="coiled-coil region" evidence="1">
    <location>
        <begin position="81"/>
        <end position="142"/>
    </location>
</feature>
<evidence type="ECO:0000313" key="2">
    <source>
        <dbReference type="EMBL" id="EJT71674.1"/>
    </source>
</evidence>
<dbReference type="GeneID" id="20351386"/>
<gene>
    <name evidence="3" type="primary">20351386</name>
    <name evidence="2" type="ORF">GGTG_10928</name>
</gene>
<dbReference type="VEuPathDB" id="FungiDB:GGTG_10928"/>
<dbReference type="RefSeq" id="XP_009227071.1">
    <property type="nucleotide sequence ID" value="XM_009228807.1"/>
</dbReference>
<name>J3PBQ7_GAET3</name>
<dbReference type="EnsemblFungi" id="EJT71674">
    <property type="protein sequence ID" value="EJT71674"/>
    <property type="gene ID" value="GGTG_10928"/>
</dbReference>
<organism evidence="2">
    <name type="scientific">Gaeumannomyces tritici (strain R3-111a-1)</name>
    <name type="common">Wheat and barley take-all root rot fungus</name>
    <name type="synonym">Gaeumannomyces graminis var. tritici</name>
    <dbReference type="NCBI Taxonomy" id="644352"/>
    <lineage>
        <taxon>Eukaryota</taxon>
        <taxon>Fungi</taxon>
        <taxon>Dikarya</taxon>
        <taxon>Ascomycota</taxon>
        <taxon>Pezizomycotina</taxon>
        <taxon>Sordariomycetes</taxon>
        <taxon>Sordariomycetidae</taxon>
        <taxon>Magnaporthales</taxon>
        <taxon>Magnaporthaceae</taxon>
        <taxon>Gaeumannomyces</taxon>
    </lineage>
</organism>